<dbReference type="InterPro" id="IPR008278">
    <property type="entry name" value="4-PPantetheinyl_Trfase_dom"/>
</dbReference>
<gene>
    <name evidence="8" type="primary">acpS</name>
    <name evidence="10" type="ORF">SAMN06269117_1336</name>
</gene>
<evidence type="ECO:0000313" key="11">
    <source>
        <dbReference type="Proteomes" id="UP000317315"/>
    </source>
</evidence>
<organism evidence="10 11">
    <name type="scientific">Balnearium lithotrophicum</name>
    <dbReference type="NCBI Taxonomy" id="223788"/>
    <lineage>
        <taxon>Bacteria</taxon>
        <taxon>Pseudomonadati</taxon>
        <taxon>Aquificota</taxon>
        <taxon>Aquificia</taxon>
        <taxon>Desulfurobacteriales</taxon>
        <taxon>Desulfurobacteriaceae</taxon>
        <taxon>Balnearium</taxon>
    </lineage>
</organism>
<dbReference type="SUPFAM" id="SSF56214">
    <property type="entry name" value="4'-phosphopantetheinyl transferase"/>
    <property type="match status" value="1"/>
</dbReference>
<dbReference type="EC" id="2.7.8.7" evidence="8"/>
<comment type="subcellular location">
    <subcellularLocation>
        <location evidence="8">Cytoplasm</location>
    </subcellularLocation>
</comment>
<keyword evidence="11" id="KW-1185">Reference proteome</keyword>
<dbReference type="RefSeq" id="WP_142936222.1">
    <property type="nucleotide sequence ID" value="NZ_FXTM01000033.1"/>
</dbReference>
<dbReference type="NCBIfam" id="TIGR00516">
    <property type="entry name" value="acpS"/>
    <property type="match status" value="1"/>
</dbReference>
<accession>A0A521E4M6</accession>
<keyword evidence="3 8" id="KW-0479">Metal-binding</keyword>
<keyword evidence="2 8" id="KW-0808">Transferase</keyword>
<dbReference type="GO" id="GO:0008897">
    <property type="term" value="F:holo-[acyl-carrier-protein] synthase activity"/>
    <property type="evidence" value="ECO:0007669"/>
    <property type="project" value="UniProtKB-UniRule"/>
</dbReference>
<comment type="cofactor">
    <cofactor evidence="8">
        <name>Mg(2+)</name>
        <dbReference type="ChEBI" id="CHEBI:18420"/>
    </cofactor>
</comment>
<evidence type="ECO:0000259" key="9">
    <source>
        <dbReference type="Pfam" id="PF01648"/>
    </source>
</evidence>
<feature type="domain" description="4'-phosphopantetheinyl transferase" evidence="9">
    <location>
        <begin position="4"/>
        <end position="113"/>
    </location>
</feature>
<keyword evidence="6 8" id="KW-0443">Lipid metabolism</keyword>
<keyword evidence="1 8" id="KW-0444">Lipid biosynthesis</keyword>
<reference evidence="10 11" key="1">
    <citation type="submission" date="2017-05" db="EMBL/GenBank/DDBJ databases">
        <authorList>
            <person name="Varghese N."/>
            <person name="Submissions S."/>
        </authorList>
    </citation>
    <scope>NUCLEOTIDE SEQUENCE [LARGE SCALE GENOMIC DNA]</scope>
    <source>
        <strain evidence="10 11">DSM 16304</strain>
    </source>
</reference>
<evidence type="ECO:0000256" key="8">
    <source>
        <dbReference type="HAMAP-Rule" id="MF_00101"/>
    </source>
</evidence>
<evidence type="ECO:0000256" key="6">
    <source>
        <dbReference type="ARBA" id="ARBA00023098"/>
    </source>
</evidence>
<dbReference type="OrthoDB" id="517356at2"/>
<dbReference type="Gene3D" id="3.90.470.20">
    <property type="entry name" value="4'-phosphopantetheinyl transferase domain"/>
    <property type="match status" value="1"/>
</dbReference>
<dbReference type="HAMAP" id="MF_00101">
    <property type="entry name" value="AcpS"/>
    <property type="match status" value="1"/>
</dbReference>
<evidence type="ECO:0000256" key="2">
    <source>
        <dbReference type="ARBA" id="ARBA00022679"/>
    </source>
</evidence>
<keyword evidence="8" id="KW-0963">Cytoplasm</keyword>
<comment type="function">
    <text evidence="8">Transfers the 4'-phosphopantetheine moiety from coenzyme A to a Ser of acyl-carrier-protein.</text>
</comment>
<evidence type="ECO:0000256" key="3">
    <source>
        <dbReference type="ARBA" id="ARBA00022723"/>
    </source>
</evidence>
<protein>
    <recommendedName>
        <fullName evidence="8">Holo-[acyl-carrier-protein] synthase</fullName>
        <shortName evidence="8">Holo-ACP synthase</shortName>
        <ecNumber evidence="8">2.7.8.7</ecNumber>
    </recommendedName>
    <alternativeName>
        <fullName evidence="8">4'-phosphopantetheinyl transferase AcpS</fullName>
    </alternativeName>
</protein>
<keyword evidence="7 8" id="KW-0275">Fatty acid biosynthesis</keyword>
<dbReference type="InterPro" id="IPR004568">
    <property type="entry name" value="Ppantetheine-prot_Trfase_dom"/>
</dbReference>
<evidence type="ECO:0000256" key="4">
    <source>
        <dbReference type="ARBA" id="ARBA00022832"/>
    </source>
</evidence>
<evidence type="ECO:0000256" key="5">
    <source>
        <dbReference type="ARBA" id="ARBA00022842"/>
    </source>
</evidence>
<dbReference type="NCBIfam" id="TIGR00556">
    <property type="entry name" value="pantethn_trn"/>
    <property type="match status" value="1"/>
</dbReference>
<sequence length="122" mass="13818">MIVGIGIDIVSVKRIKDTYERFGDRFIKKVFPEGIDYCFKKRKGELHGCIAARFALKEATIKALSQVGIQVGFKDVSVLGGGRRIKLKLRKEIEGKELLFSISHEREFAVAVVNVVKREFHP</sequence>
<comment type="similarity">
    <text evidence="8">Belongs to the P-Pant transferase superfamily. AcpS family.</text>
</comment>
<dbReference type="Pfam" id="PF01648">
    <property type="entry name" value="ACPS"/>
    <property type="match status" value="1"/>
</dbReference>
<dbReference type="GO" id="GO:0000287">
    <property type="term" value="F:magnesium ion binding"/>
    <property type="evidence" value="ECO:0007669"/>
    <property type="project" value="UniProtKB-UniRule"/>
</dbReference>
<keyword evidence="5 8" id="KW-0460">Magnesium</keyword>
<keyword evidence="4 8" id="KW-0276">Fatty acid metabolism</keyword>
<dbReference type="InterPro" id="IPR037143">
    <property type="entry name" value="4-PPantetheinyl_Trfase_dom_sf"/>
</dbReference>
<proteinExistence type="inferred from homology"/>
<dbReference type="GO" id="GO:0006633">
    <property type="term" value="P:fatty acid biosynthetic process"/>
    <property type="evidence" value="ECO:0007669"/>
    <property type="project" value="UniProtKB-UniRule"/>
</dbReference>
<evidence type="ECO:0000313" key="10">
    <source>
        <dbReference type="EMBL" id="SMO78914.1"/>
    </source>
</evidence>
<evidence type="ECO:0000256" key="1">
    <source>
        <dbReference type="ARBA" id="ARBA00022516"/>
    </source>
</evidence>
<dbReference type="AlphaFoldDB" id="A0A521E4M6"/>
<comment type="catalytic activity">
    <reaction evidence="8">
        <text>apo-[ACP] + CoA = holo-[ACP] + adenosine 3',5'-bisphosphate + H(+)</text>
        <dbReference type="Rhea" id="RHEA:12068"/>
        <dbReference type="Rhea" id="RHEA-COMP:9685"/>
        <dbReference type="Rhea" id="RHEA-COMP:9690"/>
        <dbReference type="ChEBI" id="CHEBI:15378"/>
        <dbReference type="ChEBI" id="CHEBI:29999"/>
        <dbReference type="ChEBI" id="CHEBI:57287"/>
        <dbReference type="ChEBI" id="CHEBI:58343"/>
        <dbReference type="ChEBI" id="CHEBI:64479"/>
        <dbReference type="EC" id="2.7.8.7"/>
    </reaction>
</comment>
<dbReference type="GO" id="GO:0005737">
    <property type="term" value="C:cytoplasm"/>
    <property type="evidence" value="ECO:0007669"/>
    <property type="project" value="UniProtKB-SubCell"/>
</dbReference>
<dbReference type="Proteomes" id="UP000317315">
    <property type="component" value="Unassembled WGS sequence"/>
</dbReference>
<dbReference type="EMBL" id="FXTM01000033">
    <property type="protein sequence ID" value="SMO78914.1"/>
    <property type="molecule type" value="Genomic_DNA"/>
</dbReference>
<feature type="binding site" evidence="8">
    <location>
        <position position="8"/>
    </location>
    <ligand>
        <name>Mg(2+)</name>
        <dbReference type="ChEBI" id="CHEBI:18420"/>
    </ligand>
</feature>
<name>A0A521E4M6_9BACT</name>
<evidence type="ECO:0000256" key="7">
    <source>
        <dbReference type="ARBA" id="ARBA00023160"/>
    </source>
</evidence>
<dbReference type="InterPro" id="IPR002582">
    <property type="entry name" value="ACPS"/>
</dbReference>
<feature type="binding site" evidence="8">
    <location>
        <position position="58"/>
    </location>
    <ligand>
        <name>Mg(2+)</name>
        <dbReference type="ChEBI" id="CHEBI:18420"/>
    </ligand>
</feature>